<feature type="coiled-coil region" evidence="1">
    <location>
        <begin position="86"/>
        <end position="117"/>
    </location>
</feature>
<feature type="compositionally biased region" description="Basic residues" evidence="2">
    <location>
        <begin position="1"/>
        <end position="11"/>
    </location>
</feature>
<proteinExistence type="predicted"/>
<dbReference type="Proteomes" id="UP001141327">
    <property type="component" value="Unassembled WGS sequence"/>
</dbReference>
<feature type="region of interest" description="Disordered" evidence="2">
    <location>
        <begin position="1"/>
        <end position="30"/>
    </location>
</feature>
<dbReference type="EMBL" id="JAPMOS010000293">
    <property type="protein sequence ID" value="KAJ4453233.1"/>
    <property type="molecule type" value="Genomic_DNA"/>
</dbReference>
<evidence type="ECO:0000256" key="1">
    <source>
        <dbReference type="SAM" id="Coils"/>
    </source>
</evidence>
<keyword evidence="4" id="KW-1185">Reference proteome</keyword>
<feature type="compositionally biased region" description="Basic and acidic residues" evidence="2">
    <location>
        <begin position="12"/>
        <end position="30"/>
    </location>
</feature>
<name>A0ABQ8U3M9_9EUKA</name>
<gene>
    <name evidence="3" type="ORF">PAPYR_12349</name>
</gene>
<protein>
    <submittedName>
        <fullName evidence="3">Uncharacterized protein</fullName>
    </submittedName>
</protein>
<sequence length="238" mass="28133">MNQTKNVKRQAQRHEITQQINDAKEDMKTKRKEEIENKRQLQKAKTYLNLTDNDLLNVDAVNYDELIELAKQNPVIFNEIIKNKQFAALGKEIEKYEKKVAKEEAEVEKQAKDIEKQVVDEVQDIIRREEDVSKREATHTESHKNYDKAQYRAMFNVTTTDSESGSRSERIVRVPPLRLFITKEFHGLDEEAVKKKISALHRQHILPEDELKKLKNIKTIIRSHHLRLLLIFQRNIKK</sequence>
<comment type="caution">
    <text evidence="3">The sequence shown here is derived from an EMBL/GenBank/DDBJ whole genome shotgun (WGS) entry which is preliminary data.</text>
</comment>
<evidence type="ECO:0000256" key="2">
    <source>
        <dbReference type="SAM" id="MobiDB-lite"/>
    </source>
</evidence>
<accession>A0ABQ8U3M9</accession>
<reference evidence="3" key="1">
    <citation type="journal article" date="2022" name="bioRxiv">
        <title>Genomics of Preaxostyla Flagellates Illuminates Evolutionary Transitions and the Path Towards Mitochondrial Loss.</title>
        <authorList>
            <person name="Novak L.V.F."/>
            <person name="Treitli S.C."/>
            <person name="Pyrih J."/>
            <person name="Halakuc P."/>
            <person name="Pipaliya S.V."/>
            <person name="Vacek V."/>
            <person name="Brzon O."/>
            <person name="Soukal P."/>
            <person name="Eme L."/>
            <person name="Dacks J.B."/>
            <person name="Karnkowska A."/>
            <person name="Elias M."/>
            <person name="Hampl V."/>
        </authorList>
    </citation>
    <scope>NUCLEOTIDE SEQUENCE</scope>
    <source>
        <strain evidence="3">RCP-MX</strain>
    </source>
</reference>
<keyword evidence="1" id="KW-0175">Coiled coil</keyword>
<evidence type="ECO:0000313" key="4">
    <source>
        <dbReference type="Proteomes" id="UP001141327"/>
    </source>
</evidence>
<evidence type="ECO:0000313" key="3">
    <source>
        <dbReference type="EMBL" id="KAJ4453233.1"/>
    </source>
</evidence>
<organism evidence="3 4">
    <name type="scientific">Paratrimastix pyriformis</name>
    <dbReference type="NCBI Taxonomy" id="342808"/>
    <lineage>
        <taxon>Eukaryota</taxon>
        <taxon>Metamonada</taxon>
        <taxon>Preaxostyla</taxon>
        <taxon>Paratrimastigidae</taxon>
        <taxon>Paratrimastix</taxon>
    </lineage>
</organism>